<organism evidence="2 3">
    <name type="scientific">Ophiobolus disseminans</name>
    <dbReference type="NCBI Taxonomy" id="1469910"/>
    <lineage>
        <taxon>Eukaryota</taxon>
        <taxon>Fungi</taxon>
        <taxon>Dikarya</taxon>
        <taxon>Ascomycota</taxon>
        <taxon>Pezizomycotina</taxon>
        <taxon>Dothideomycetes</taxon>
        <taxon>Pleosporomycetidae</taxon>
        <taxon>Pleosporales</taxon>
        <taxon>Pleosporineae</taxon>
        <taxon>Phaeosphaeriaceae</taxon>
        <taxon>Ophiobolus</taxon>
    </lineage>
</organism>
<keyword evidence="1" id="KW-0732">Signal</keyword>
<name>A0A6A7A5M0_9PLEO</name>
<proteinExistence type="predicted"/>
<feature type="signal peptide" evidence="1">
    <location>
        <begin position="1"/>
        <end position="19"/>
    </location>
</feature>
<reference evidence="2" key="1">
    <citation type="journal article" date="2020" name="Stud. Mycol.">
        <title>101 Dothideomycetes genomes: a test case for predicting lifestyles and emergence of pathogens.</title>
        <authorList>
            <person name="Haridas S."/>
            <person name="Albert R."/>
            <person name="Binder M."/>
            <person name="Bloem J."/>
            <person name="Labutti K."/>
            <person name="Salamov A."/>
            <person name="Andreopoulos B."/>
            <person name="Baker S."/>
            <person name="Barry K."/>
            <person name="Bills G."/>
            <person name="Bluhm B."/>
            <person name="Cannon C."/>
            <person name="Castanera R."/>
            <person name="Culley D."/>
            <person name="Daum C."/>
            <person name="Ezra D."/>
            <person name="Gonzalez J."/>
            <person name="Henrissat B."/>
            <person name="Kuo A."/>
            <person name="Liang C."/>
            <person name="Lipzen A."/>
            <person name="Lutzoni F."/>
            <person name="Magnuson J."/>
            <person name="Mondo S."/>
            <person name="Nolan M."/>
            <person name="Ohm R."/>
            <person name="Pangilinan J."/>
            <person name="Park H.-J."/>
            <person name="Ramirez L."/>
            <person name="Alfaro M."/>
            <person name="Sun H."/>
            <person name="Tritt A."/>
            <person name="Yoshinaga Y."/>
            <person name="Zwiers L.-H."/>
            <person name="Turgeon B."/>
            <person name="Goodwin S."/>
            <person name="Spatafora J."/>
            <person name="Crous P."/>
            <person name="Grigoriev I."/>
        </authorList>
    </citation>
    <scope>NUCLEOTIDE SEQUENCE</scope>
    <source>
        <strain evidence="2">CBS 113818</strain>
    </source>
</reference>
<dbReference type="Proteomes" id="UP000799424">
    <property type="component" value="Unassembled WGS sequence"/>
</dbReference>
<protein>
    <submittedName>
        <fullName evidence="2">Uncharacterized protein</fullName>
    </submittedName>
</protein>
<sequence length="74" mass="7849">MQFTSVALPILGLLAFASAHPAAEAHMSLAPRGMVSYPAGHTLDMIKRAHLEARCDTACPCITCGRTICCKCNC</sequence>
<keyword evidence="3" id="KW-1185">Reference proteome</keyword>
<evidence type="ECO:0000313" key="2">
    <source>
        <dbReference type="EMBL" id="KAF2828068.1"/>
    </source>
</evidence>
<dbReference type="OrthoDB" id="3431857at2759"/>
<evidence type="ECO:0000313" key="3">
    <source>
        <dbReference type="Proteomes" id="UP000799424"/>
    </source>
</evidence>
<gene>
    <name evidence="2" type="ORF">CC86DRAFT_289510</name>
</gene>
<dbReference type="AlphaFoldDB" id="A0A6A7A5M0"/>
<feature type="chain" id="PRO_5025569338" evidence="1">
    <location>
        <begin position="20"/>
        <end position="74"/>
    </location>
</feature>
<accession>A0A6A7A5M0</accession>
<evidence type="ECO:0000256" key="1">
    <source>
        <dbReference type="SAM" id="SignalP"/>
    </source>
</evidence>
<dbReference type="EMBL" id="MU006223">
    <property type="protein sequence ID" value="KAF2828068.1"/>
    <property type="molecule type" value="Genomic_DNA"/>
</dbReference>